<evidence type="ECO:0000256" key="3">
    <source>
        <dbReference type="ARBA" id="ARBA00022840"/>
    </source>
</evidence>
<dbReference type="AlphaFoldDB" id="A0A8H5BW06"/>
<sequence>MNCRACCPNCFLSPSPAATSTGPTSLQNLLPVGALFLPIFAPAEQEICDHKHAEDGWHEFRAHKFVGLLSRQDDISFCNDLQFLINQDFVRATHQNNANGYVSLRIYLVPDDLPGMAGKLRSRPQNTLPAARRHLRTLLPKIITHKLLWDGVRFDRISRHEIQVLLPDCKDSSYTLAEIYSNIASPYPTPVPGYGEIASRLLNFDDDLEGLGMRSTLYTYQRRSVAAMLRKELDPRNVPDPLFIPLSTVDSKTFYLQPGTMEILLERPSMAPCRGGILCEELGTGKTVMMLGLISATRGQISSPEPSIIESRPILTPLAFRHFPSSDYVAARQQLDVNYRNSILQRKKARVPSLVELLVHRARAAPRCDVPRNLTSKAYEHDQHVIDTISNSDMGKVIHANVPFYHQGNEEPRAKPGRSERAVPYAGPKALFLTSATLVVVPPNLIGQWDREILKHCDDPLRVLIVRPKTPLPSVQSLATDYDIILMPYTRFTSESKHINVQKLHERRVCACSEHRSVRVPNCTCTPIEGVSSLLRIRWKRLVIDEGHISSSLTTSLVPFAKMLSVERRWIITGTPTTNLLGLSFGSKTVEDTGAMEGAEDHTSDAPSALSTPQSSPGRKSVETHSLARSVDQPTNTNIRQWNRWDRQDLNKLGNMIAHFICVPQFQANPKLIPTHIVEPLLDATGPRGGSIDVLRQVMEMVMIRHRIEDVEKDVVLPPVAQESVLLDLDPLVIKSFNALQAIILINAVDSQRKDQDYMFHPRNADALAETVQNMSQILFWHIDGDKYNAPTLVREAQAIIQRAIDRGMPDSDIEGLRAAFHHLKFALDDPLWVQVQTHEDIPYRVFDLQNDIFKRWSRTTSSEVNASDRQIGLVHADRLLHMHDLMVKRPLMSVPTIAEWGQRLDMYDRRQRDAYEKAAVKQDKRRSSHPLKNSDSEAVSAKLLADEFSKKASSGEILQEMQKELFESMKKLEQDEMDSDGDVNIESEHHHDGAAVGSAPSGQSDRPILASSQLVKMRIGPSASTKINYIINEVKKYSKDEKFLIFSASPLSLAHVAEALELIHVKFLRFTTQIPAHLREQLVLTFETSETYRVFLMELKHGARGLNLISASRVIFCEPVWQADVESQAIKRVHRIGQTRPIKVKILAIRDTAEEQMVHRRSALNQGIKGKIPKLLEEKGMRDYIQNPTFIIRRPTLTPVPEFPLFNIPPELLQPRPGAIMLKIPPLRPPPVKRPILLGPPCDDNEEPEQKKKKLSVKFA</sequence>
<evidence type="ECO:0000259" key="5">
    <source>
        <dbReference type="PROSITE" id="PS51192"/>
    </source>
</evidence>
<evidence type="ECO:0000256" key="4">
    <source>
        <dbReference type="SAM" id="MobiDB-lite"/>
    </source>
</evidence>
<protein>
    <recommendedName>
        <fullName evidence="9">Helicase C-terminal domain-containing protein</fullName>
    </recommendedName>
</protein>
<comment type="caution">
    <text evidence="7">The sequence shown here is derived from an EMBL/GenBank/DDBJ whole genome shotgun (WGS) entry which is preliminary data.</text>
</comment>
<dbReference type="SMART" id="SM00490">
    <property type="entry name" value="HELICc"/>
    <property type="match status" value="1"/>
</dbReference>
<keyword evidence="3" id="KW-0067">ATP-binding</keyword>
<feature type="region of interest" description="Disordered" evidence="4">
    <location>
        <begin position="594"/>
        <end position="633"/>
    </location>
</feature>
<dbReference type="PANTHER" id="PTHR45626:SF51">
    <property type="entry name" value="SNF2-RELATED DOMAIN-CONTAINING PROTEIN"/>
    <property type="match status" value="1"/>
</dbReference>
<dbReference type="InterPro" id="IPR001650">
    <property type="entry name" value="Helicase_C-like"/>
</dbReference>
<dbReference type="InterPro" id="IPR049730">
    <property type="entry name" value="SNF2/RAD54-like_C"/>
</dbReference>
<evidence type="ECO:0008006" key="9">
    <source>
        <dbReference type="Google" id="ProtNLM"/>
    </source>
</evidence>
<keyword evidence="8" id="KW-1185">Reference proteome</keyword>
<evidence type="ECO:0000256" key="2">
    <source>
        <dbReference type="ARBA" id="ARBA00022801"/>
    </source>
</evidence>
<dbReference type="CDD" id="cd18793">
    <property type="entry name" value="SF2_C_SNF"/>
    <property type="match status" value="1"/>
</dbReference>
<feature type="region of interest" description="Disordered" evidence="4">
    <location>
        <begin position="1234"/>
        <end position="1261"/>
    </location>
</feature>
<dbReference type="InterPro" id="IPR027417">
    <property type="entry name" value="P-loop_NTPase"/>
</dbReference>
<evidence type="ECO:0000259" key="6">
    <source>
        <dbReference type="PROSITE" id="PS51194"/>
    </source>
</evidence>
<feature type="region of interest" description="Disordered" evidence="4">
    <location>
        <begin position="916"/>
        <end position="938"/>
    </location>
</feature>
<dbReference type="InterPro" id="IPR050628">
    <property type="entry name" value="SNF2_RAD54_helicase_TF"/>
</dbReference>
<accession>A0A8H5BW06</accession>
<dbReference type="GO" id="GO:0008094">
    <property type="term" value="F:ATP-dependent activity, acting on DNA"/>
    <property type="evidence" value="ECO:0007669"/>
    <property type="project" value="TreeGrafter"/>
</dbReference>
<dbReference type="Proteomes" id="UP000567179">
    <property type="component" value="Unassembled WGS sequence"/>
</dbReference>
<gene>
    <name evidence="7" type="ORF">D9619_005306</name>
</gene>
<evidence type="ECO:0000313" key="8">
    <source>
        <dbReference type="Proteomes" id="UP000567179"/>
    </source>
</evidence>
<feature type="domain" description="Helicase ATP-binding" evidence="5">
    <location>
        <begin position="437"/>
        <end position="594"/>
    </location>
</feature>
<dbReference type="GO" id="GO:0005634">
    <property type="term" value="C:nucleus"/>
    <property type="evidence" value="ECO:0007669"/>
    <property type="project" value="TreeGrafter"/>
</dbReference>
<feature type="compositionally biased region" description="Acidic residues" evidence="4">
    <location>
        <begin position="977"/>
        <end position="986"/>
    </location>
</feature>
<feature type="compositionally biased region" description="Basic residues" evidence="4">
    <location>
        <begin position="1252"/>
        <end position="1261"/>
    </location>
</feature>
<keyword evidence="2" id="KW-0378">Hydrolase</keyword>
<dbReference type="OrthoDB" id="2801544at2759"/>
<dbReference type="PROSITE" id="PS51194">
    <property type="entry name" value="HELICASE_CTER"/>
    <property type="match status" value="1"/>
</dbReference>
<dbReference type="SUPFAM" id="SSF52540">
    <property type="entry name" value="P-loop containing nucleoside triphosphate hydrolases"/>
    <property type="match status" value="2"/>
</dbReference>
<dbReference type="Gene3D" id="3.40.50.10810">
    <property type="entry name" value="Tandem AAA-ATPase domain"/>
    <property type="match status" value="1"/>
</dbReference>
<dbReference type="PANTHER" id="PTHR45626">
    <property type="entry name" value="TRANSCRIPTION TERMINATION FACTOR 2-RELATED"/>
    <property type="match status" value="1"/>
</dbReference>
<dbReference type="Pfam" id="PF00176">
    <property type="entry name" value="SNF2-rel_dom"/>
    <property type="match status" value="1"/>
</dbReference>
<dbReference type="GO" id="GO:0016787">
    <property type="term" value="F:hydrolase activity"/>
    <property type="evidence" value="ECO:0007669"/>
    <property type="project" value="UniProtKB-KW"/>
</dbReference>
<dbReference type="PROSITE" id="PS51192">
    <property type="entry name" value="HELICASE_ATP_BIND_1"/>
    <property type="match status" value="1"/>
</dbReference>
<feature type="region of interest" description="Disordered" evidence="4">
    <location>
        <begin position="977"/>
        <end position="1007"/>
    </location>
</feature>
<dbReference type="SMART" id="SM00487">
    <property type="entry name" value="DEXDc"/>
    <property type="match status" value="1"/>
</dbReference>
<organism evidence="7 8">
    <name type="scientific">Psilocybe cf. subviscida</name>
    <dbReference type="NCBI Taxonomy" id="2480587"/>
    <lineage>
        <taxon>Eukaryota</taxon>
        <taxon>Fungi</taxon>
        <taxon>Dikarya</taxon>
        <taxon>Basidiomycota</taxon>
        <taxon>Agaricomycotina</taxon>
        <taxon>Agaricomycetes</taxon>
        <taxon>Agaricomycetidae</taxon>
        <taxon>Agaricales</taxon>
        <taxon>Agaricineae</taxon>
        <taxon>Strophariaceae</taxon>
        <taxon>Psilocybe</taxon>
    </lineage>
</organism>
<dbReference type="GO" id="GO:0006281">
    <property type="term" value="P:DNA repair"/>
    <property type="evidence" value="ECO:0007669"/>
    <property type="project" value="TreeGrafter"/>
</dbReference>
<evidence type="ECO:0000313" key="7">
    <source>
        <dbReference type="EMBL" id="KAF5330465.1"/>
    </source>
</evidence>
<dbReference type="InterPro" id="IPR038718">
    <property type="entry name" value="SNF2-like_sf"/>
</dbReference>
<proteinExistence type="predicted"/>
<evidence type="ECO:0000256" key="1">
    <source>
        <dbReference type="ARBA" id="ARBA00022741"/>
    </source>
</evidence>
<name>A0A8H5BW06_9AGAR</name>
<keyword evidence="1" id="KW-0547">Nucleotide-binding</keyword>
<dbReference type="GO" id="GO:0005524">
    <property type="term" value="F:ATP binding"/>
    <property type="evidence" value="ECO:0007669"/>
    <property type="project" value="UniProtKB-KW"/>
</dbReference>
<dbReference type="Pfam" id="PF00271">
    <property type="entry name" value="Helicase_C"/>
    <property type="match status" value="1"/>
</dbReference>
<dbReference type="InterPro" id="IPR014001">
    <property type="entry name" value="Helicase_ATP-bd"/>
</dbReference>
<feature type="domain" description="Helicase C-terminal" evidence="6">
    <location>
        <begin position="1027"/>
        <end position="1181"/>
    </location>
</feature>
<feature type="compositionally biased region" description="Polar residues" evidence="4">
    <location>
        <begin position="605"/>
        <end position="618"/>
    </location>
</feature>
<dbReference type="Gene3D" id="3.40.50.300">
    <property type="entry name" value="P-loop containing nucleotide triphosphate hydrolases"/>
    <property type="match status" value="1"/>
</dbReference>
<dbReference type="EMBL" id="JAACJJ010000001">
    <property type="protein sequence ID" value="KAF5330465.1"/>
    <property type="molecule type" value="Genomic_DNA"/>
</dbReference>
<reference evidence="7 8" key="1">
    <citation type="journal article" date="2020" name="ISME J.">
        <title>Uncovering the hidden diversity of litter-decomposition mechanisms in mushroom-forming fungi.</title>
        <authorList>
            <person name="Floudas D."/>
            <person name="Bentzer J."/>
            <person name="Ahren D."/>
            <person name="Johansson T."/>
            <person name="Persson P."/>
            <person name="Tunlid A."/>
        </authorList>
    </citation>
    <scope>NUCLEOTIDE SEQUENCE [LARGE SCALE GENOMIC DNA]</scope>
    <source>
        <strain evidence="7 8">CBS 101986</strain>
    </source>
</reference>
<dbReference type="InterPro" id="IPR000330">
    <property type="entry name" value="SNF2_N"/>
</dbReference>